<dbReference type="GO" id="GO:0005524">
    <property type="term" value="F:ATP binding"/>
    <property type="evidence" value="ECO:0007669"/>
    <property type="project" value="UniProtKB-KW"/>
</dbReference>
<organism evidence="11 12">
    <name type="scientific">Apilactobacillus micheneri</name>
    <dbReference type="NCBI Taxonomy" id="1899430"/>
    <lineage>
        <taxon>Bacteria</taxon>
        <taxon>Bacillati</taxon>
        <taxon>Bacillota</taxon>
        <taxon>Bacilli</taxon>
        <taxon>Lactobacillales</taxon>
        <taxon>Lactobacillaceae</taxon>
        <taxon>Apilactobacillus</taxon>
    </lineage>
</organism>
<evidence type="ECO:0000313" key="11">
    <source>
        <dbReference type="EMBL" id="TPR43247.1"/>
    </source>
</evidence>
<feature type="region of interest" description="Disordered" evidence="9">
    <location>
        <begin position="397"/>
        <end position="429"/>
    </location>
</feature>
<dbReference type="Gene3D" id="1.10.8.60">
    <property type="match status" value="1"/>
</dbReference>
<dbReference type="EC" id="2.7.7.7" evidence="2"/>
<dbReference type="InterPro" id="IPR027417">
    <property type="entry name" value="P-loop_NTPase"/>
</dbReference>
<dbReference type="PANTHER" id="PTHR11669">
    <property type="entry name" value="REPLICATION FACTOR C / DNA POLYMERASE III GAMMA-TAU SUBUNIT"/>
    <property type="match status" value="1"/>
</dbReference>
<evidence type="ECO:0000256" key="6">
    <source>
        <dbReference type="ARBA" id="ARBA00022840"/>
    </source>
</evidence>
<dbReference type="FunFam" id="3.40.50.300:FF:000014">
    <property type="entry name" value="DNA polymerase III subunit gamma/tau"/>
    <property type="match status" value="1"/>
</dbReference>
<dbReference type="GO" id="GO:0009360">
    <property type="term" value="C:DNA polymerase III complex"/>
    <property type="evidence" value="ECO:0007669"/>
    <property type="project" value="InterPro"/>
</dbReference>
<dbReference type="PANTHER" id="PTHR11669:SF0">
    <property type="entry name" value="PROTEIN STICHEL-LIKE 2"/>
    <property type="match status" value="1"/>
</dbReference>
<dbReference type="InterPro" id="IPR012763">
    <property type="entry name" value="DNA_pol_III_sug/sutau_N"/>
</dbReference>
<dbReference type="GO" id="GO:0003677">
    <property type="term" value="F:DNA binding"/>
    <property type="evidence" value="ECO:0007669"/>
    <property type="project" value="InterPro"/>
</dbReference>
<dbReference type="FunFam" id="1.10.8.60:FF:000013">
    <property type="entry name" value="DNA polymerase III subunit gamma/tau"/>
    <property type="match status" value="1"/>
</dbReference>
<dbReference type="GO" id="GO:0046872">
    <property type="term" value="F:metal ion binding"/>
    <property type="evidence" value="ECO:0007669"/>
    <property type="project" value="UniProtKB-KW"/>
</dbReference>
<dbReference type="GO" id="GO:0003887">
    <property type="term" value="F:DNA-directed DNA polymerase activity"/>
    <property type="evidence" value="ECO:0007669"/>
    <property type="project" value="UniProtKB-KW"/>
</dbReference>
<dbReference type="CDD" id="cd00009">
    <property type="entry name" value="AAA"/>
    <property type="match status" value="1"/>
</dbReference>
<evidence type="ECO:0000256" key="2">
    <source>
        <dbReference type="ARBA" id="ARBA00012417"/>
    </source>
</evidence>
<dbReference type="InterPro" id="IPR008921">
    <property type="entry name" value="DNA_pol3_clamp-load_cplx_C"/>
</dbReference>
<dbReference type="GeneID" id="58108822"/>
<keyword evidence="11" id="KW-0808">Transferase</keyword>
<dbReference type="Pfam" id="PF22608">
    <property type="entry name" value="DNAX_ATPase_lid"/>
    <property type="match status" value="1"/>
</dbReference>
<feature type="compositionally biased region" description="Polar residues" evidence="9">
    <location>
        <begin position="397"/>
        <end position="417"/>
    </location>
</feature>
<feature type="compositionally biased region" description="Basic and acidic residues" evidence="9">
    <location>
        <begin position="543"/>
        <end position="568"/>
    </location>
</feature>
<dbReference type="PRINTS" id="PR00300">
    <property type="entry name" value="CLPPROTEASEA"/>
</dbReference>
<dbReference type="Gene3D" id="3.40.50.300">
    <property type="entry name" value="P-loop containing nucleotide triphosphate hydrolases"/>
    <property type="match status" value="1"/>
</dbReference>
<evidence type="ECO:0000256" key="5">
    <source>
        <dbReference type="ARBA" id="ARBA00022833"/>
    </source>
</evidence>
<dbReference type="GO" id="GO:0006261">
    <property type="term" value="P:DNA-templated DNA replication"/>
    <property type="evidence" value="ECO:0007669"/>
    <property type="project" value="TreeGrafter"/>
</dbReference>
<dbReference type="SUPFAM" id="SSF48019">
    <property type="entry name" value="post-AAA+ oligomerization domain-like"/>
    <property type="match status" value="1"/>
</dbReference>
<comment type="similarity">
    <text evidence="1">Belongs to the DnaX/STICHEL family.</text>
</comment>
<keyword evidence="5" id="KW-0862">Zinc</keyword>
<accession>A0A9Q8ILM5</accession>
<evidence type="ECO:0000256" key="7">
    <source>
        <dbReference type="ARBA" id="ARBA00022932"/>
    </source>
</evidence>
<evidence type="ECO:0000256" key="4">
    <source>
        <dbReference type="ARBA" id="ARBA00022741"/>
    </source>
</evidence>
<dbReference type="RefSeq" id="WP_140924421.1">
    <property type="nucleotide sequence ID" value="NZ_QUBF01000006.1"/>
</dbReference>
<dbReference type="NCBIfam" id="NF004046">
    <property type="entry name" value="PRK05563.1"/>
    <property type="match status" value="1"/>
</dbReference>
<feature type="domain" description="AAA+ ATPase" evidence="10">
    <location>
        <begin position="37"/>
        <end position="184"/>
    </location>
</feature>
<dbReference type="InterPro" id="IPR001270">
    <property type="entry name" value="ClpA/B"/>
</dbReference>
<dbReference type="Gene3D" id="1.20.272.10">
    <property type="match status" value="1"/>
</dbReference>
<dbReference type="EMBL" id="QUBG01000006">
    <property type="protein sequence ID" value="TPR43247.1"/>
    <property type="molecule type" value="Genomic_DNA"/>
</dbReference>
<evidence type="ECO:0000256" key="9">
    <source>
        <dbReference type="SAM" id="MobiDB-lite"/>
    </source>
</evidence>
<name>A0A9Q8ILM5_9LACO</name>
<dbReference type="AlphaFoldDB" id="A0A9Q8ILM5"/>
<keyword evidence="11" id="KW-0548">Nucleotidyltransferase</keyword>
<dbReference type="InterPro" id="IPR045085">
    <property type="entry name" value="HLD_clamp_pol_III_gamma_tau"/>
</dbReference>
<dbReference type="SUPFAM" id="SSF52540">
    <property type="entry name" value="P-loop containing nucleoside triphosphate hydrolases"/>
    <property type="match status" value="1"/>
</dbReference>
<evidence type="ECO:0000256" key="3">
    <source>
        <dbReference type="ARBA" id="ARBA00022723"/>
    </source>
</evidence>
<sequence>MSYQALYRVWRPQRFDDVIGQDVITTTLKNAIITNQLSHAYLFAGPRGTGKTSAAKILAKAINCPNKQNGEPCNECDICKSITNGTLNDVIEIDAASNNGVEEIREVRDKAKYAPTEAEYKVYIIDEVHMLSTGAFNALLKTLEEPPAHVIFILATTEPQKIPATIISRVQRFDFRRITSKDILDRMEFILKQKNMDYDDKALKVIAKSAEGGMRDALSILDQVLSFGSDHVTYENALQVTGSVTKTVMTKYLYCVIQHDVKSALMNVQDILKEGKDASRFIEDLINYCQDILLYQQSPEMVESAELGIIDDDFKSLSKQINDQVVYKMINQLNDVQSQMRYTMHPDVYLDVLTVKLSNNYDVKNEPNDDNSKLKQQIQHLNEQVSSLNDQINQLNSGKSKQPISGQQTVSNQSAETINKPKAKTSNKGARVNLSKVYPVLDNATRENLNNLQNIWDELLQSLDVTQRAMMHVSKPVAASNNGVIVSFEYPFLFQKANSDTELSDALENGMDRILGYVPKIVFVPSDRWPEIRKDYLVNRKNNHEESENNNDSEHSTIEKNEEKHDNNVENNPDDSEIVKKAKDMFGEDIINLKND</sequence>
<evidence type="ECO:0000256" key="1">
    <source>
        <dbReference type="ARBA" id="ARBA00006360"/>
    </source>
</evidence>
<keyword evidence="4" id="KW-0547">Nucleotide-binding</keyword>
<dbReference type="InterPro" id="IPR050238">
    <property type="entry name" value="DNA_Rep/Repair_Clamp_Loader"/>
</dbReference>
<dbReference type="NCBIfam" id="TIGR02397">
    <property type="entry name" value="dnaX_nterm"/>
    <property type="match status" value="1"/>
</dbReference>
<feature type="region of interest" description="Disordered" evidence="9">
    <location>
        <begin position="543"/>
        <end position="581"/>
    </location>
</feature>
<dbReference type="InterPro" id="IPR003593">
    <property type="entry name" value="AAA+_ATPase"/>
</dbReference>
<evidence type="ECO:0000259" key="10">
    <source>
        <dbReference type="SMART" id="SM00382"/>
    </source>
</evidence>
<proteinExistence type="inferred from homology"/>
<reference evidence="11" key="1">
    <citation type="submission" date="2018-08" db="EMBL/GenBank/DDBJ databases">
        <title>Comparative genomics of wild bee and flower associated Lactobacillus reveals potential adaptation to the bee host.</title>
        <authorList>
            <person name="Vuong H.Q."/>
            <person name="Mcfrederick Q.S."/>
        </authorList>
    </citation>
    <scope>NUCLEOTIDE SEQUENCE</scope>
    <source>
        <strain evidence="11">HV_63</strain>
    </source>
</reference>
<keyword evidence="6" id="KW-0067">ATP-binding</keyword>
<protein>
    <recommendedName>
        <fullName evidence="2">DNA-directed DNA polymerase</fullName>
        <ecNumber evidence="2">2.7.7.7</ecNumber>
    </recommendedName>
</protein>
<comment type="caution">
    <text evidence="11">The sequence shown here is derived from an EMBL/GenBank/DDBJ whole genome shotgun (WGS) entry which is preliminary data.</text>
</comment>
<dbReference type="SMART" id="SM00382">
    <property type="entry name" value="AAA"/>
    <property type="match status" value="1"/>
</dbReference>
<evidence type="ECO:0000313" key="12">
    <source>
        <dbReference type="Proteomes" id="UP000784700"/>
    </source>
</evidence>
<evidence type="ECO:0000256" key="8">
    <source>
        <dbReference type="ARBA" id="ARBA00049244"/>
    </source>
</evidence>
<dbReference type="Proteomes" id="UP000784700">
    <property type="component" value="Unassembled WGS sequence"/>
</dbReference>
<gene>
    <name evidence="11" type="ORF">DY130_06105</name>
</gene>
<dbReference type="Pfam" id="PF13177">
    <property type="entry name" value="DNA_pol3_delta2"/>
    <property type="match status" value="1"/>
</dbReference>
<keyword evidence="7" id="KW-0239">DNA-directed DNA polymerase</keyword>
<comment type="catalytic activity">
    <reaction evidence="8">
        <text>DNA(n) + a 2'-deoxyribonucleoside 5'-triphosphate = DNA(n+1) + diphosphate</text>
        <dbReference type="Rhea" id="RHEA:22508"/>
        <dbReference type="Rhea" id="RHEA-COMP:17339"/>
        <dbReference type="Rhea" id="RHEA-COMP:17340"/>
        <dbReference type="ChEBI" id="CHEBI:33019"/>
        <dbReference type="ChEBI" id="CHEBI:61560"/>
        <dbReference type="ChEBI" id="CHEBI:173112"/>
        <dbReference type="EC" id="2.7.7.7"/>
    </reaction>
</comment>
<keyword evidence="3" id="KW-0479">Metal-binding</keyword>
<dbReference type="CDD" id="cd18137">
    <property type="entry name" value="HLD_clamp_pol_III_gamma_tau"/>
    <property type="match status" value="1"/>
</dbReference>